<organism evidence="4 5">
    <name type="scientific">Austropuccinia psidii MF-1</name>
    <dbReference type="NCBI Taxonomy" id="1389203"/>
    <lineage>
        <taxon>Eukaryota</taxon>
        <taxon>Fungi</taxon>
        <taxon>Dikarya</taxon>
        <taxon>Basidiomycota</taxon>
        <taxon>Pucciniomycotina</taxon>
        <taxon>Pucciniomycetes</taxon>
        <taxon>Pucciniales</taxon>
        <taxon>Sphaerophragmiaceae</taxon>
        <taxon>Austropuccinia</taxon>
    </lineage>
</organism>
<dbReference type="Proteomes" id="UP000765509">
    <property type="component" value="Unassembled WGS sequence"/>
</dbReference>
<keyword evidence="1" id="KW-0479">Metal-binding</keyword>
<dbReference type="AlphaFoldDB" id="A0A9Q3GJI1"/>
<name>A0A9Q3GJI1_9BASI</name>
<dbReference type="PROSITE" id="PS50158">
    <property type="entry name" value="ZF_CCHC"/>
    <property type="match status" value="1"/>
</dbReference>
<gene>
    <name evidence="4" type="ORF">O181_009508</name>
</gene>
<evidence type="ECO:0000313" key="4">
    <source>
        <dbReference type="EMBL" id="MBW0469793.1"/>
    </source>
</evidence>
<dbReference type="InterPro" id="IPR001878">
    <property type="entry name" value="Znf_CCHC"/>
</dbReference>
<keyword evidence="5" id="KW-1185">Reference proteome</keyword>
<evidence type="ECO:0000259" key="3">
    <source>
        <dbReference type="PROSITE" id="PS50158"/>
    </source>
</evidence>
<accession>A0A9Q3GJI1</accession>
<dbReference type="OrthoDB" id="2506366at2759"/>
<keyword evidence="1" id="KW-0863">Zinc-finger</keyword>
<protein>
    <recommendedName>
        <fullName evidence="3">CCHC-type domain-containing protein</fullName>
    </recommendedName>
</protein>
<dbReference type="EMBL" id="AVOT02002272">
    <property type="protein sequence ID" value="MBW0469793.1"/>
    <property type="molecule type" value="Genomic_DNA"/>
</dbReference>
<comment type="caution">
    <text evidence="4">The sequence shown here is derived from an EMBL/GenBank/DDBJ whole genome shotgun (WGS) entry which is preliminary data.</text>
</comment>
<dbReference type="GO" id="GO:0003676">
    <property type="term" value="F:nucleic acid binding"/>
    <property type="evidence" value="ECO:0007669"/>
    <property type="project" value="InterPro"/>
</dbReference>
<feature type="region of interest" description="Disordered" evidence="2">
    <location>
        <begin position="396"/>
        <end position="429"/>
    </location>
</feature>
<feature type="compositionally biased region" description="Basic and acidic residues" evidence="2">
    <location>
        <begin position="403"/>
        <end position="426"/>
    </location>
</feature>
<proteinExistence type="predicted"/>
<dbReference type="GO" id="GO:0008270">
    <property type="term" value="F:zinc ion binding"/>
    <property type="evidence" value="ECO:0007669"/>
    <property type="project" value="UniProtKB-KW"/>
</dbReference>
<feature type="region of interest" description="Disordered" evidence="2">
    <location>
        <begin position="286"/>
        <end position="319"/>
    </location>
</feature>
<reference evidence="4" key="1">
    <citation type="submission" date="2021-03" db="EMBL/GenBank/DDBJ databases">
        <title>Draft genome sequence of rust myrtle Austropuccinia psidii MF-1, a brazilian biotype.</title>
        <authorList>
            <person name="Quecine M.C."/>
            <person name="Pachon D.M.R."/>
            <person name="Bonatelli M.L."/>
            <person name="Correr F.H."/>
            <person name="Franceschini L.M."/>
            <person name="Leite T.F."/>
            <person name="Margarido G.R.A."/>
            <person name="Almeida C.A."/>
            <person name="Ferrarezi J.A."/>
            <person name="Labate C.A."/>
        </authorList>
    </citation>
    <scope>NUCLEOTIDE SEQUENCE</scope>
    <source>
        <strain evidence="4">MF-1</strain>
    </source>
</reference>
<keyword evidence="1" id="KW-0862">Zinc</keyword>
<feature type="domain" description="CCHC-type" evidence="3">
    <location>
        <begin position="258"/>
        <end position="274"/>
    </location>
</feature>
<sequence>MSGYEEGNWTQLKKDLITKWGRVEPERGYRKDSLVQLINATQDEGGISNLSQYKRFIGEYETIITYLLRYKYIPQYNMFHEDILDCLSSDIKEAINKEMMKENVMVRAEDGGYLIPSMKILRKYIEQELEARVLVTKRLSPPRIAEQKESKNKERRVKFKEEVFSRIKEALKKMKEPKKTLKEQKEVVKDVAPAENEYVKQFMDQLNELPNVVTPQKKIIHSLQSNNQGLRPRDNVAPPPNRSVPYVLAQNSPQFSVKCYYCMEEGHSVRRCTELVEDRNNRWLIRKEGTRGTQKKARGKEQSGGTKEKEKPTAFISMDNWGDWDPPYISTGLEEPFGNAYGLRNTKQRIENQEKSKAQPLPSEEIIHPKCTIKKKTSIPGGFIEEEEAEEEKVIIPTKYKSSKPEEVVKPPEPTKSKPNTSEKEKKTNKKALIKISNMEVNKQLLIEEEGLIIEKVMKKFMDQKINLTLEEIVTISPKFKQELKFLSDKERKYLMSLKSINTQEQTTTQERIIHTQEEITIKIKCITLVPLESLRSQLGKMDI</sequence>
<evidence type="ECO:0000256" key="1">
    <source>
        <dbReference type="PROSITE-ProRule" id="PRU00047"/>
    </source>
</evidence>
<evidence type="ECO:0000256" key="2">
    <source>
        <dbReference type="SAM" id="MobiDB-lite"/>
    </source>
</evidence>
<evidence type="ECO:0000313" key="5">
    <source>
        <dbReference type="Proteomes" id="UP000765509"/>
    </source>
</evidence>